<evidence type="ECO:0000256" key="4">
    <source>
        <dbReference type="HAMAP-Rule" id="MF_00171"/>
    </source>
</evidence>
<dbReference type="Pfam" id="PF01416">
    <property type="entry name" value="PseudoU_synth_1"/>
    <property type="match status" value="2"/>
</dbReference>
<dbReference type="FunFam" id="3.30.70.580:FF:000001">
    <property type="entry name" value="tRNA pseudouridine synthase A"/>
    <property type="match status" value="1"/>
</dbReference>
<dbReference type="NCBIfam" id="TIGR00071">
    <property type="entry name" value="hisT_truA"/>
    <property type="match status" value="1"/>
</dbReference>
<reference evidence="9" key="1">
    <citation type="journal article" date="2023" name="Int. J. Syst. Evol. Microbiol.">
        <title>&lt;i&gt;Holtiella tumoricola&lt;/i&gt; gen. nov. sp. nov., isolated from a human clinical sample.</title>
        <authorList>
            <person name="Allen-Vercoe E."/>
            <person name="Daigneault M.C."/>
            <person name="Vancuren S.J."/>
            <person name="Cochrane K."/>
            <person name="O'Neal L.L."/>
            <person name="Sankaranarayanan K."/>
            <person name="Lawson P.A."/>
        </authorList>
    </citation>
    <scope>NUCLEOTIDE SEQUENCE</scope>
    <source>
        <strain evidence="9">CC70A</strain>
    </source>
</reference>
<dbReference type="Gene3D" id="3.30.70.660">
    <property type="entry name" value="Pseudouridine synthase I, catalytic domain, C-terminal subdomain"/>
    <property type="match status" value="1"/>
</dbReference>
<comment type="catalytic activity">
    <reaction evidence="4 7">
        <text>uridine(38/39/40) in tRNA = pseudouridine(38/39/40) in tRNA</text>
        <dbReference type="Rhea" id="RHEA:22376"/>
        <dbReference type="Rhea" id="RHEA-COMP:10085"/>
        <dbReference type="Rhea" id="RHEA-COMP:10087"/>
        <dbReference type="ChEBI" id="CHEBI:65314"/>
        <dbReference type="ChEBI" id="CHEBI:65315"/>
        <dbReference type="EC" id="5.4.99.12"/>
    </reaction>
</comment>
<evidence type="ECO:0000256" key="2">
    <source>
        <dbReference type="ARBA" id="ARBA00022694"/>
    </source>
</evidence>
<keyword evidence="10" id="KW-1185">Reference proteome</keyword>
<proteinExistence type="inferred from homology"/>
<dbReference type="RefSeq" id="WP_053982678.1">
    <property type="nucleotide sequence ID" value="NZ_JAQIFT010000074.1"/>
</dbReference>
<dbReference type="PANTHER" id="PTHR11142">
    <property type="entry name" value="PSEUDOURIDYLATE SYNTHASE"/>
    <property type="match status" value="1"/>
</dbReference>
<evidence type="ECO:0000256" key="5">
    <source>
        <dbReference type="PIRSR" id="PIRSR001430-1"/>
    </source>
</evidence>
<comment type="similarity">
    <text evidence="1 4 7">Belongs to the tRNA pseudouridine synthase TruA family.</text>
</comment>
<feature type="domain" description="Pseudouridine synthase I TruA alpha/beta" evidence="8">
    <location>
        <begin position="9"/>
        <end position="106"/>
    </location>
</feature>
<evidence type="ECO:0000256" key="6">
    <source>
        <dbReference type="PIRSR" id="PIRSR001430-2"/>
    </source>
</evidence>
<keyword evidence="3 4" id="KW-0413">Isomerase</keyword>
<sequence length="246" mass="27981">MYNYKISLAYDGSKYLGWQVQSNQPLKTIQGKLENVLGKLFDEPIQVIASGRTDAGVHARMQVANFHTTTYKNPEEILHYLRQYLPQDIAITSLKDASERFHARYNCLTKRYGYYIDTNFFADPFSVRFAYHVPESLHLEKMEQAASHLLGTHDFKSFTSMKNKKKSTIKHIHSIDIQPTSCGIVIYYHGNGFLQHQVRIMTGTLLEVGLGHMEPEAILTILEGKSRALAGPTAPSHGLFLEEVLY</sequence>
<evidence type="ECO:0000313" key="9">
    <source>
        <dbReference type="EMBL" id="MDA3734187.1"/>
    </source>
</evidence>
<comment type="subunit">
    <text evidence="4">Homodimer.</text>
</comment>
<evidence type="ECO:0000256" key="1">
    <source>
        <dbReference type="ARBA" id="ARBA00009375"/>
    </source>
</evidence>
<dbReference type="Proteomes" id="UP001169242">
    <property type="component" value="Unassembled WGS sequence"/>
</dbReference>
<dbReference type="GO" id="GO:0160147">
    <property type="term" value="F:tRNA pseudouridine(38-40) synthase activity"/>
    <property type="evidence" value="ECO:0007669"/>
    <property type="project" value="UniProtKB-EC"/>
</dbReference>
<organism evidence="9 10">
    <name type="scientific">Holtiella tumoricola</name>
    <dbReference type="NCBI Taxonomy" id="3018743"/>
    <lineage>
        <taxon>Bacteria</taxon>
        <taxon>Bacillati</taxon>
        <taxon>Bacillota</taxon>
        <taxon>Clostridia</taxon>
        <taxon>Lachnospirales</taxon>
        <taxon>Cellulosilyticaceae</taxon>
        <taxon>Holtiella</taxon>
    </lineage>
</organism>
<dbReference type="InterPro" id="IPR020094">
    <property type="entry name" value="TruA/RsuA/RluB/E/F_N"/>
</dbReference>
<dbReference type="GO" id="GO:0031119">
    <property type="term" value="P:tRNA pseudouridine synthesis"/>
    <property type="evidence" value="ECO:0007669"/>
    <property type="project" value="UniProtKB-UniRule"/>
</dbReference>
<evidence type="ECO:0000259" key="8">
    <source>
        <dbReference type="Pfam" id="PF01416"/>
    </source>
</evidence>
<dbReference type="AlphaFoldDB" id="A0AA42DWZ8"/>
<dbReference type="CDD" id="cd02570">
    <property type="entry name" value="PseudoU_synth_EcTruA"/>
    <property type="match status" value="1"/>
</dbReference>
<feature type="binding site" evidence="4 6">
    <location>
        <position position="112"/>
    </location>
    <ligand>
        <name>substrate</name>
    </ligand>
</feature>
<dbReference type="Gene3D" id="3.30.70.580">
    <property type="entry name" value="Pseudouridine synthase I, catalytic domain, N-terminal subdomain"/>
    <property type="match status" value="1"/>
</dbReference>
<comment type="caution">
    <text evidence="4">Lacks conserved residue(s) required for the propagation of feature annotation.</text>
</comment>
<dbReference type="PIRSF" id="PIRSF001430">
    <property type="entry name" value="tRNA_psdUrid_synth"/>
    <property type="match status" value="1"/>
</dbReference>
<dbReference type="PANTHER" id="PTHR11142:SF22">
    <property type="entry name" value="TRNA PSEUDOURIDINE SYNTHASE A 2"/>
    <property type="match status" value="1"/>
</dbReference>
<dbReference type="InterPro" id="IPR020103">
    <property type="entry name" value="PsdUridine_synth_cat_dom_sf"/>
</dbReference>
<dbReference type="EMBL" id="JAQIFT010000074">
    <property type="protein sequence ID" value="MDA3734187.1"/>
    <property type="molecule type" value="Genomic_DNA"/>
</dbReference>
<dbReference type="InterPro" id="IPR001406">
    <property type="entry name" value="PsdUridine_synth_TruA"/>
</dbReference>
<evidence type="ECO:0000313" key="10">
    <source>
        <dbReference type="Proteomes" id="UP001169242"/>
    </source>
</evidence>
<keyword evidence="2 4" id="KW-0819">tRNA processing</keyword>
<accession>A0AA42DWZ8</accession>
<dbReference type="HAMAP" id="MF_00171">
    <property type="entry name" value="TruA"/>
    <property type="match status" value="1"/>
</dbReference>
<protein>
    <recommendedName>
        <fullName evidence="4">tRNA pseudouridine synthase A</fullName>
        <ecNumber evidence="4">5.4.99.12</ecNumber>
    </recommendedName>
    <alternativeName>
        <fullName evidence="4">tRNA pseudouridine(38-40) synthase</fullName>
    </alternativeName>
    <alternativeName>
        <fullName evidence="4">tRNA pseudouridylate synthase I</fullName>
    </alternativeName>
    <alternativeName>
        <fullName evidence="4">tRNA-uridine isomerase I</fullName>
    </alternativeName>
</protein>
<comment type="function">
    <text evidence="4">Formation of pseudouridine at positions 38, 39 and 40 in the anticodon stem and loop of transfer RNAs.</text>
</comment>
<name>A0AA42DWZ8_9FIRM</name>
<dbReference type="EC" id="5.4.99.12" evidence="4"/>
<dbReference type="InterPro" id="IPR020095">
    <property type="entry name" value="PsdUridine_synth_TruA_C"/>
</dbReference>
<dbReference type="InterPro" id="IPR020097">
    <property type="entry name" value="PsdUridine_synth_TruA_a/b_dom"/>
</dbReference>
<feature type="active site" description="Nucleophile" evidence="4 5">
    <location>
        <position position="54"/>
    </location>
</feature>
<feature type="domain" description="Pseudouridine synthase I TruA alpha/beta" evidence="8">
    <location>
        <begin position="145"/>
        <end position="246"/>
    </location>
</feature>
<dbReference type="GO" id="GO:0003723">
    <property type="term" value="F:RNA binding"/>
    <property type="evidence" value="ECO:0007669"/>
    <property type="project" value="InterPro"/>
</dbReference>
<evidence type="ECO:0000256" key="3">
    <source>
        <dbReference type="ARBA" id="ARBA00023235"/>
    </source>
</evidence>
<comment type="caution">
    <text evidence="9">The sequence shown here is derived from an EMBL/GenBank/DDBJ whole genome shotgun (WGS) entry which is preliminary data.</text>
</comment>
<dbReference type="SUPFAM" id="SSF55120">
    <property type="entry name" value="Pseudouridine synthase"/>
    <property type="match status" value="1"/>
</dbReference>
<gene>
    <name evidence="4 9" type="primary">truA</name>
    <name evidence="9" type="ORF">PBV87_22190</name>
</gene>
<evidence type="ECO:0000256" key="7">
    <source>
        <dbReference type="RuleBase" id="RU003792"/>
    </source>
</evidence>